<comment type="caution">
    <text evidence="2">The sequence shown here is derived from an EMBL/GenBank/DDBJ whole genome shotgun (WGS) entry which is preliminary data.</text>
</comment>
<keyword evidence="3" id="KW-1185">Reference proteome</keyword>
<dbReference type="OrthoDB" id="75343at2759"/>
<feature type="compositionally biased region" description="Basic residues" evidence="1">
    <location>
        <begin position="195"/>
        <end position="208"/>
    </location>
</feature>
<name>A0A3R7PUN4_PENVA</name>
<sequence>MAAKLSRSWSFFRGKQEESNKNYLHEDFQPQEPQSRVNLQQRFKRDEKMVSMRNRPLPPLPTAHEGYTSLSKQGEESQTHFQASRNKIHSDSNRQNYNGHQSTQQPSGQTATTTTSTSNFRCRQPLSNLPSGVLPLSTDIVNQVRPRANRMIQEGGKKVNRALQGVRTSLSSFTQMFRNSTRRRYKLDARTPTHTPKHNSNRTPRKTPGKLYSPFNMNTPVTPHSYFKAPKRLQTATPRRNGPGNENIPRAITPQANRAPLVTPSQWTQFHSPSQKFDRDVLAMRSGIQDLECVTTRILRNGKLH</sequence>
<evidence type="ECO:0000313" key="3">
    <source>
        <dbReference type="Proteomes" id="UP000283509"/>
    </source>
</evidence>
<protein>
    <submittedName>
        <fullName evidence="2">Uncharacterized protein</fullName>
    </submittedName>
</protein>
<evidence type="ECO:0000256" key="1">
    <source>
        <dbReference type="SAM" id="MobiDB-lite"/>
    </source>
</evidence>
<feature type="region of interest" description="Disordered" evidence="1">
    <location>
        <begin position="1"/>
        <end position="130"/>
    </location>
</feature>
<reference evidence="2 3" key="2">
    <citation type="submission" date="2019-01" db="EMBL/GenBank/DDBJ databases">
        <title>The decoding of complex shrimp genome reveals the adaptation for benthos swimmer, frequently molting mechanism and breeding impact on genome.</title>
        <authorList>
            <person name="Sun Y."/>
            <person name="Gao Y."/>
            <person name="Yu Y."/>
        </authorList>
    </citation>
    <scope>NUCLEOTIDE SEQUENCE [LARGE SCALE GENOMIC DNA]</scope>
    <source>
        <tissue evidence="2">Muscle</tissue>
    </source>
</reference>
<organism evidence="2 3">
    <name type="scientific">Penaeus vannamei</name>
    <name type="common">Whiteleg shrimp</name>
    <name type="synonym">Litopenaeus vannamei</name>
    <dbReference type="NCBI Taxonomy" id="6689"/>
    <lineage>
        <taxon>Eukaryota</taxon>
        <taxon>Metazoa</taxon>
        <taxon>Ecdysozoa</taxon>
        <taxon>Arthropoda</taxon>
        <taxon>Crustacea</taxon>
        <taxon>Multicrustacea</taxon>
        <taxon>Malacostraca</taxon>
        <taxon>Eumalacostraca</taxon>
        <taxon>Eucarida</taxon>
        <taxon>Decapoda</taxon>
        <taxon>Dendrobranchiata</taxon>
        <taxon>Penaeoidea</taxon>
        <taxon>Penaeidae</taxon>
        <taxon>Penaeus</taxon>
    </lineage>
</organism>
<feature type="compositionally biased region" description="Low complexity" evidence="1">
    <location>
        <begin position="101"/>
        <end position="118"/>
    </location>
</feature>
<feature type="compositionally biased region" description="Polar residues" evidence="1">
    <location>
        <begin position="119"/>
        <end position="130"/>
    </location>
</feature>
<feature type="compositionally biased region" description="Polar residues" evidence="1">
    <location>
        <begin position="31"/>
        <end position="41"/>
    </location>
</feature>
<dbReference type="AlphaFoldDB" id="A0A3R7PUN4"/>
<reference evidence="2 3" key="1">
    <citation type="submission" date="2018-04" db="EMBL/GenBank/DDBJ databases">
        <authorList>
            <person name="Zhang X."/>
            <person name="Yuan J."/>
            <person name="Li F."/>
            <person name="Xiang J."/>
        </authorList>
    </citation>
    <scope>NUCLEOTIDE SEQUENCE [LARGE SCALE GENOMIC DNA]</scope>
    <source>
        <tissue evidence="2">Muscle</tissue>
    </source>
</reference>
<dbReference type="EMBL" id="QCYY01000740">
    <property type="protein sequence ID" value="ROT83090.1"/>
    <property type="molecule type" value="Genomic_DNA"/>
</dbReference>
<feature type="region of interest" description="Disordered" evidence="1">
    <location>
        <begin position="190"/>
        <end position="213"/>
    </location>
</feature>
<feature type="compositionally biased region" description="Basic and acidic residues" evidence="1">
    <location>
        <begin position="14"/>
        <end position="28"/>
    </location>
</feature>
<accession>A0A3R7PUN4</accession>
<evidence type="ECO:0000313" key="2">
    <source>
        <dbReference type="EMBL" id="ROT83090.1"/>
    </source>
</evidence>
<proteinExistence type="predicted"/>
<dbReference type="Proteomes" id="UP000283509">
    <property type="component" value="Unassembled WGS sequence"/>
</dbReference>
<gene>
    <name evidence="2" type="ORF">C7M84_023733</name>
</gene>